<dbReference type="RefSeq" id="WP_152572323.1">
    <property type="nucleotide sequence ID" value="NZ_VIKU02000001.1"/>
</dbReference>
<name>A0A967APB4_9FLAO</name>
<organism evidence="4 5">
    <name type="scientific">Pelagihabitans pacificus</name>
    <dbReference type="NCBI Taxonomy" id="2696054"/>
    <lineage>
        <taxon>Bacteria</taxon>
        <taxon>Pseudomonadati</taxon>
        <taxon>Bacteroidota</taxon>
        <taxon>Flavobacteriia</taxon>
        <taxon>Flavobacteriales</taxon>
        <taxon>Flavobacteriaceae</taxon>
        <taxon>Pelagihabitans</taxon>
    </lineage>
</organism>
<dbReference type="Pfam" id="PF13387">
    <property type="entry name" value="Lnb_N"/>
    <property type="match status" value="1"/>
</dbReference>
<protein>
    <submittedName>
        <fullName evidence="4">DUF4105 domain-containing protein</fullName>
    </submittedName>
</protein>
<feature type="transmembrane region" description="Helical" evidence="1">
    <location>
        <begin position="282"/>
        <end position="303"/>
    </location>
</feature>
<dbReference type="Pfam" id="PF25221">
    <property type="entry name" value="5TMH_Lnb"/>
    <property type="match status" value="1"/>
</dbReference>
<proteinExistence type="predicted"/>
<evidence type="ECO:0000259" key="2">
    <source>
        <dbReference type="Pfam" id="PF13387"/>
    </source>
</evidence>
<reference evidence="4" key="2">
    <citation type="submission" date="2020-03" db="EMBL/GenBank/DDBJ databases">
        <title>Flavobacteriaceae bacterium strain TP-CH-4, a member of the family Flavobacteriaceae isolated from a deep-sea seamount.</title>
        <authorList>
            <person name="Zhang D.-C."/>
        </authorList>
    </citation>
    <scope>NUCLEOTIDE SEQUENCE</scope>
    <source>
        <strain evidence="4">TP-CH-4</strain>
    </source>
</reference>
<keyword evidence="1" id="KW-0472">Membrane</keyword>
<reference evidence="4" key="1">
    <citation type="submission" date="2019-07" db="EMBL/GenBank/DDBJ databases">
        <authorList>
            <person name="De-Chao Zhang Q."/>
        </authorList>
    </citation>
    <scope>NUCLEOTIDE SEQUENCE</scope>
    <source>
        <strain evidence="4">TP-CH-4</strain>
    </source>
</reference>
<sequence length="393" mass="46160">MQFKTYLFSLFVAWVLIGNSQPPELSPLSKVSVLTVGTADELHSKFGHSAIRLQDPTIGLDIVYNYGLFDFDDPNFYVKFTRGKLDYRLGRQRFQDFLQNYRLENRWVREQMIKLTEEQRSELFQFLENNHLPENRYYKYDFLFDNCSTRVPDALKTVLGASWTLKYDHLDTLYTFRELIHQNLTINSWSNFGIDLALGSVIDRQATPWEHMFLPIYVFKQLPFSSIDGKPMVYSESELLAELPSKSNSNFLRSPLFWLLLLLLLVIGITIRDALHRKRTAWLDFLLFFVTGAAGSLILFLWFATDHQATKMNFNVFWAFAPNLAVAFLLFKDRFPKWFTQYLWVLVGLLLTTLLLWVLEIQIFSPLILFLLGALMIRYLFLVKKSRELTENV</sequence>
<evidence type="ECO:0000313" key="4">
    <source>
        <dbReference type="EMBL" id="NHF57789.1"/>
    </source>
</evidence>
<feature type="transmembrane region" description="Helical" evidence="1">
    <location>
        <begin position="338"/>
        <end position="357"/>
    </location>
</feature>
<dbReference type="Proteomes" id="UP000707206">
    <property type="component" value="Unassembled WGS sequence"/>
</dbReference>
<feature type="transmembrane region" description="Helical" evidence="1">
    <location>
        <begin position="363"/>
        <end position="381"/>
    </location>
</feature>
<gene>
    <name evidence="4" type="ORF">FK220_000450</name>
</gene>
<dbReference type="InterPro" id="IPR025178">
    <property type="entry name" value="Lnb_N"/>
</dbReference>
<feature type="domain" description="Lnb N-terminal periplasmic" evidence="2">
    <location>
        <begin position="31"/>
        <end position="177"/>
    </location>
</feature>
<evidence type="ECO:0000256" key="1">
    <source>
        <dbReference type="SAM" id="Phobius"/>
    </source>
</evidence>
<accession>A0A967APB4</accession>
<dbReference type="EMBL" id="VIKU02000001">
    <property type="protein sequence ID" value="NHF57789.1"/>
    <property type="molecule type" value="Genomic_DNA"/>
</dbReference>
<keyword evidence="1" id="KW-0812">Transmembrane</keyword>
<keyword evidence="1" id="KW-1133">Transmembrane helix</keyword>
<feature type="domain" description="Lnb-like transmembrane" evidence="3">
    <location>
        <begin position="248"/>
        <end position="383"/>
    </location>
</feature>
<dbReference type="InterPro" id="IPR057436">
    <property type="entry name" value="5TMH_Lnb"/>
</dbReference>
<evidence type="ECO:0000259" key="3">
    <source>
        <dbReference type="Pfam" id="PF25221"/>
    </source>
</evidence>
<evidence type="ECO:0000313" key="5">
    <source>
        <dbReference type="Proteomes" id="UP000707206"/>
    </source>
</evidence>
<feature type="transmembrane region" description="Helical" evidence="1">
    <location>
        <begin position="256"/>
        <end position="275"/>
    </location>
</feature>
<comment type="caution">
    <text evidence="4">The sequence shown here is derived from an EMBL/GenBank/DDBJ whole genome shotgun (WGS) entry which is preliminary data.</text>
</comment>
<dbReference type="AlphaFoldDB" id="A0A967APB4"/>
<keyword evidence="5" id="KW-1185">Reference proteome</keyword>
<feature type="transmembrane region" description="Helical" evidence="1">
    <location>
        <begin position="315"/>
        <end position="331"/>
    </location>
</feature>